<dbReference type="GeneID" id="91007130"/>
<dbReference type="Proteomes" id="UP000244013">
    <property type="component" value="Unassembled WGS sequence"/>
</dbReference>
<feature type="chain" id="PRO_5015666811" evidence="1">
    <location>
        <begin position="28"/>
        <end position="179"/>
    </location>
</feature>
<comment type="caution">
    <text evidence="2">The sequence shown here is derived from an EMBL/GenBank/DDBJ whole genome shotgun (WGS) entry which is preliminary data.</text>
</comment>
<name>A0A2T5U0U7_9SPHN</name>
<evidence type="ECO:0000313" key="3">
    <source>
        <dbReference type="Proteomes" id="UP000244013"/>
    </source>
</evidence>
<gene>
    <name evidence="2" type="ORF">C8J25_108231</name>
</gene>
<reference evidence="2 3" key="1">
    <citation type="submission" date="2018-04" db="EMBL/GenBank/DDBJ databases">
        <title>Genomic Encyclopedia of Type Strains, Phase III (KMG-III): the genomes of soil and plant-associated and newly described type strains.</title>
        <authorList>
            <person name="Whitman W."/>
        </authorList>
    </citation>
    <scope>NUCLEOTIDE SEQUENCE [LARGE SCALE GENOMIC DNA]</scope>
    <source>
        <strain evidence="2 3">MA-olki</strain>
    </source>
</reference>
<accession>A0A2T5U0U7</accession>
<proteinExistence type="predicted"/>
<protein>
    <submittedName>
        <fullName evidence="2">Uncharacterized protein</fullName>
    </submittedName>
</protein>
<dbReference type="PROSITE" id="PS51257">
    <property type="entry name" value="PROKAR_LIPOPROTEIN"/>
    <property type="match status" value="1"/>
</dbReference>
<evidence type="ECO:0000313" key="2">
    <source>
        <dbReference type="EMBL" id="PTW45137.1"/>
    </source>
</evidence>
<dbReference type="AlphaFoldDB" id="A0A2T5U0U7"/>
<sequence length="179" mass="19179">MRDLRAYCVPFAFFALAGLSCGAPATAAPDRTSSRTLDALAECQQVATDAARLLCFDAAAREIASARKSGSLLALDRAAVVERKQQRFGLADAARNPLGGGEADRLTRVTEVKTTITGVRSSSYARFLIQLANNTAWETIEPLTLAPRPGTAVIIKQSVFGGFKALIDGERPVLVKRQR</sequence>
<keyword evidence="1" id="KW-0732">Signal</keyword>
<dbReference type="EMBL" id="QAYE01000008">
    <property type="protein sequence ID" value="PTW45137.1"/>
    <property type="molecule type" value="Genomic_DNA"/>
</dbReference>
<feature type="signal peptide" evidence="1">
    <location>
        <begin position="1"/>
        <end position="27"/>
    </location>
</feature>
<dbReference type="OrthoDB" id="7596780at2"/>
<dbReference type="RefSeq" id="WP_146173355.1">
    <property type="nucleotide sequence ID" value="NZ_QAYE01000008.1"/>
</dbReference>
<evidence type="ECO:0000256" key="1">
    <source>
        <dbReference type="SAM" id="SignalP"/>
    </source>
</evidence>
<organism evidence="2 3">
    <name type="scientific">Sphingomonas faeni</name>
    <dbReference type="NCBI Taxonomy" id="185950"/>
    <lineage>
        <taxon>Bacteria</taxon>
        <taxon>Pseudomonadati</taxon>
        <taxon>Pseudomonadota</taxon>
        <taxon>Alphaproteobacteria</taxon>
        <taxon>Sphingomonadales</taxon>
        <taxon>Sphingomonadaceae</taxon>
        <taxon>Sphingomonas</taxon>
    </lineage>
</organism>